<reference evidence="2 3" key="1">
    <citation type="journal article" date="2018" name="Int. J. Syst. Evol. Microbiol.">
        <title>Adhaeribacter swui sp. nov., isolated from wet mud.</title>
        <authorList>
            <person name="Kim D.U."/>
            <person name="Kim K.W."/>
            <person name="Kang M.S."/>
            <person name="Kim J.Y."/>
            <person name="Jang J.H."/>
            <person name="Kim M.K."/>
        </authorList>
    </citation>
    <scope>NUCLEOTIDE SEQUENCE [LARGE SCALE GENOMIC DNA]</scope>
    <source>
        <strain evidence="2 3">KCTC 52873</strain>
    </source>
</reference>
<feature type="transmembrane region" description="Helical" evidence="1">
    <location>
        <begin position="21"/>
        <end position="47"/>
    </location>
</feature>
<keyword evidence="1" id="KW-0812">Transmembrane</keyword>
<accession>A0A7G7G4Z4</accession>
<feature type="transmembrane region" description="Helical" evidence="1">
    <location>
        <begin position="155"/>
        <end position="175"/>
    </location>
</feature>
<feature type="transmembrane region" description="Helical" evidence="1">
    <location>
        <begin position="207"/>
        <end position="227"/>
    </location>
</feature>
<dbReference type="PANTHER" id="PTHR34219:SF3">
    <property type="entry name" value="BLL7967 PROTEIN"/>
    <property type="match status" value="1"/>
</dbReference>
<dbReference type="KEGG" id="aswu:HUW51_05595"/>
<keyword evidence="1" id="KW-1133">Transmembrane helix</keyword>
<protein>
    <submittedName>
        <fullName evidence="2">PepSY domain-containing protein</fullName>
    </submittedName>
</protein>
<evidence type="ECO:0000313" key="2">
    <source>
        <dbReference type="EMBL" id="QNF32228.1"/>
    </source>
</evidence>
<dbReference type="Proteomes" id="UP000515237">
    <property type="component" value="Chromosome"/>
</dbReference>
<name>A0A7G7G4Z4_9BACT</name>
<dbReference type="InterPro" id="IPR005625">
    <property type="entry name" value="PepSY-ass_TM"/>
</dbReference>
<keyword evidence="3" id="KW-1185">Reference proteome</keyword>
<dbReference type="EMBL" id="CP055156">
    <property type="protein sequence ID" value="QNF32228.1"/>
    <property type="molecule type" value="Genomic_DNA"/>
</dbReference>
<evidence type="ECO:0000256" key="1">
    <source>
        <dbReference type="SAM" id="Phobius"/>
    </source>
</evidence>
<sequence>MLFRSKAQATKKHSRSLFYRVSAWLHLWLGLASGIVVIIVSLTAAALTFEDELRVWLQPYQTVEYSDKPFLPPSVLSKAVKDKYNFPSVSSVMYQGKTRSAIVPYYADRRNYQVVYVNPYTAEVLHRQYLNDDFFRIMIIGHYQLWLPRPIGKPIVAYSTFIFVITLLNGLVLWWPQKWTATTRKQSFWLNFKASFKRVNYDLHNVLGFYSLLVGLVLGLTGMVYGMKWFADGVYWTASGGQTQIQDRPKSDTTLVAPPLPQLEEDILFAQLAEQKVDLSKNDVRIVYPYGTDGAWGVDINSKPGTRYLTASTYYEQKSLKKLSEKPGFPNGNLGDKLMQLNYDLHVGSIGGIWTKIIAFLVCIISASLPVTGFIIWWGKKKKGRKSAKSKKFKNTPFAPVPGVAVTPEISRPRVKRPVRT</sequence>
<evidence type="ECO:0000313" key="3">
    <source>
        <dbReference type="Proteomes" id="UP000515237"/>
    </source>
</evidence>
<feature type="transmembrane region" description="Helical" evidence="1">
    <location>
        <begin position="357"/>
        <end position="379"/>
    </location>
</feature>
<dbReference type="PANTHER" id="PTHR34219">
    <property type="entry name" value="IRON-REGULATED INNER MEMBRANE PROTEIN-RELATED"/>
    <property type="match status" value="1"/>
</dbReference>
<dbReference type="RefSeq" id="WP_185273009.1">
    <property type="nucleotide sequence ID" value="NZ_CP055156.1"/>
</dbReference>
<gene>
    <name evidence="2" type="ORF">HUW51_05595</name>
</gene>
<keyword evidence="1" id="KW-0472">Membrane</keyword>
<organism evidence="2 3">
    <name type="scientific">Adhaeribacter swui</name>
    <dbReference type="NCBI Taxonomy" id="2086471"/>
    <lineage>
        <taxon>Bacteria</taxon>
        <taxon>Pseudomonadati</taxon>
        <taxon>Bacteroidota</taxon>
        <taxon>Cytophagia</taxon>
        <taxon>Cytophagales</taxon>
        <taxon>Hymenobacteraceae</taxon>
        <taxon>Adhaeribacter</taxon>
    </lineage>
</organism>
<dbReference type="Pfam" id="PF03929">
    <property type="entry name" value="PepSY_TM"/>
    <property type="match status" value="1"/>
</dbReference>
<dbReference type="AlphaFoldDB" id="A0A7G7G4Z4"/>
<proteinExistence type="predicted"/>